<feature type="compositionally biased region" description="Basic and acidic residues" evidence="1">
    <location>
        <begin position="84"/>
        <end position="104"/>
    </location>
</feature>
<dbReference type="AlphaFoldDB" id="A0AAD7PRF4"/>
<keyword evidence="3" id="KW-1185">Reference proteome</keyword>
<sequence>MGGCAGKPREVDIDEDERPVEAPATPKQAEGETVAQKEKENNEGGESEKKEEAPLVDLSDTKEEAKAEPSFEAIPVSTEPAATESEKPKEETVEAKPEETKVEAVEETPEVQQAKEDEVEAKADKPVTPPNSADKSDAPLVTA</sequence>
<evidence type="ECO:0000313" key="2">
    <source>
        <dbReference type="EMBL" id="KAJ7965203.1"/>
    </source>
</evidence>
<dbReference type="EMBL" id="JARAOO010000006">
    <property type="protein sequence ID" value="KAJ7965203.1"/>
    <property type="molecule type" value="Genomic_DNA"/>
</dbReference>
<feature type="compositionally biased region" description="Basic and acidic residues" evidence="1">
    <location>
        <begin position="113"/>
        <end position="125"/>
    </location>
</feature>
<evidence type="ECO:0000313" key="3">
    <source>
        <dbReference type="Proteomes" id="UP001163823"/>
    </source>
</evidence>
<proteinExistence type="predicted"/>
<dbReference type="KEGG" id="qsa:O6P43_014891"/>
<reference evidence="2" key="1">
    <citation type="journal article" date="2023" name="Science">
        <title>Elucidation of the pathway for biosynthesis of saponin adjuvants from the soapbark tree.</title>
        <authorList>
            <person name="Reed J."/>
            <person name="Orme A."/>
            <person name="El-Demerdash A."/>
            <person name="Owen C."/>
            <person name="Martin L.B.B."/>
            <person name="Misra R.C."/>
            <person name="Kikuchi S."/>
            <person name="Rejzek M."/>
            <person name="Martin A.C."/>
            <person name="Harkess A."/>
            <person name="Leebens-Mack J."/>
            <person name="Louveau T."/>
            <person name="Stephenson M.J."/>
            <person name="Osbourn A."/>
        </authorList>
    </citation>
    <scope>NUCLEOTIDE SEQUENCE</scope>
    <source>
        <strain evidence="2">S10</strain>
    </source>
</reference>
<comment type="caution">
    <text evidence="2">The sequence shown here is derived from an EMBL/GenBank/DDBJ whole genome shotgun (WGS) entry which is preliminary data.</text>
</comment>
<name>A0AAD7PRF4_QUISA</name>
<protein>
    <submittedName>
        <fullName evidence="2">MOG interacting and ectopic P-granules protein 1-like</fullName>
    </submittedName>
</protein>
<evidence type="ECO:0000256" key="1">
    <source>
        <dbReference type="SAM" id="MobiDB-lite"/>
    </source>
</evidence>
<accession>A0AAD7PRF4</accession>
<feature type="region of interest" description="Disordered" evidence="1">
    <location>
        <begin position="1"/>
        <end position="143"/>
    </location>
</feature>
<feature type="compositionally biased region" description="Basic and acidic residues" evidence="1">
    <location>
        <begin position="35"/>
        <end position="69"/>
    </location>
</feature>
<dbReference type="Proteomes" id="UP001163823">
    <property type="component" value="Chromosome 6"/>
</dbReference>
<organism evidence="2 3">
    <name type="scientific">Quillaja saponaria</name>
    <name type="common">Soap bark tree</name>
    <dbReference type="NCBI Taxonomy" id="32244"/>
    <lineage>
        <taxon>Eukaryota</taxon>
        <taxon>Viridiplantae</taxon>
        <taxon>Streptophyta</taxon>
        <taxon>Embryophyta</taxon>
        <taxon>Tracheophyta</taxon>
        <taxon>Spermatophyta</taxon>
        <taxon>Magnoliopsida</taxon>
        <taxon>eudicotyledons</taxon>
        <taxon>Gunneridae</taxon>
        <taxon>Pentapetalae</taxon>
        <taxon>rosids</taxon>
        <taxon>fabids</taxon>
        <taxon>Fabales</taxon>
        <taxon>Quillajaceae</taxon>
        <taxon>Quillaja</taxon>
    </lineage>
</organism>
<gene>
    <name evidence="2" type="ORF">O6P43_014891</name>
</gene>